<dbReference type="AlphaFoldDB" id="A0A3N0CI16"/>
<protein>
    <submittedName>
        <fullName evidence="1">DUF2505 domain-containing protein</fullName>
    </submittedName>
</protein>
<comment type="caution">
    <text evidence="1">The sequence shown here is derived from an EMBL/GenBank/DDBJ whole genome shotgun (WGS) entry which is preliminary data.</text>
</comment>
<dbReference type="Proteomes" id="UP000267128">
    <property type="component" value="Unassembled WGS sequence"/>
</dbReference>
<dbReference type="InterPro" id="IPR023393">
    <property type="entry name" value="START-like_dom_sf"/>
</dbReference>
<evidence type="ECO:0000313" key="1">
    <source>
        <dbReference type="EMBL" id="RNL63074.1"/>
    </source>
</evidence>
<organism evidence="1 2">
    <name type="scientific">Nocardioides marmoriginsengisoli</name>
    <dbReference type="NCBI Taxonomy" id="661483"/>
    <lineage>
        <taxon>Bacteria</taxon>
        <taxon>Bacillati</taxon>
        <taxon>Actinomycetota</taxon>
        <taxon>Actinomycetes</taxon>
        <taxon>Propionibacteriales</taxon>
        <taxon>Nocardioidaceae</taxon>
        <taxon>Nocardioides</taxon>
    </lineage>
</organism>
<evidence type="ECO:0000313" key="2">
    <source>
        <dbReference type="Proteomes" id="UP000267128"/>
    </source>
</evidence>
<sequence>MMPRMKLHHDLSYDAAPAAVFAMLTDPEFWDKVAVATGAISSTATVEDDGGATKVVVDQEQAVVGVPGFAKKFVGDSTRAITTQVWSGTTAAFSVDTPGKPTSINGTATITEQGGGSVLTYDLEVKASVPLIGGKLEKLVVELTTEGFGKERAVGAAWLAGDR</sequence>
<reference evidence="1 2" key="1">
    <citation type="submission" date="2018-11" db="EMBL/GenBank/DDBJ databases">
        <authorList>
            <person name="Li F."/>
        </authorList>
    </citation>
    <scope>NUCLEOTIDE SEQUENCE [LARGE SCALE GENOMIC DNA]</scope>
    <source>
        <strain evidence="1 2">Gsoil 097</strain>
    </source>
</reference>
<dbReference type="OrthoDB" id="3266819at2"/>
<dbReference type="Pfam" id="PF10698">
    <property type="entry name" value="DUF2505"/>
    <property type="match status" value="1"/>
</dbReference>
<keyword evidence="2" id="KW-1185">Reference proteome</keyword>
<dbReference type="EMBL" id="RJSE01000007">
    <property type="protein sequence ID" value="RNL63074.1"/>
    <property type="molecule type" value="Genomic_DNA"/>
</dbReference>
<dbReference type="SUPFAM" id="SSF55961">
    <property type="entry name" value="Bet v1-like"/>
    <property type="match status" value="1"/>
</dbReference>
<dbReference type="Gene3D" id="3.30.530.20">
    <property type="match status" value="1"/>
</dbReference>
<proteinExistence type="predicted"/>
<name>A0A3N0CI16_9ACTN</name>
<gene>
    <name evidence="1" type="ORF">EFK50_15280</name>
</gene>
<accession>A0A3N0CI16</accession>
<dbReference type="InterPro" id="IPR019639">
    <property type="entry name" value="DUF2505"/>
</dbReference>